<dbReference type="GO" id="GO:0046872">
    <property type="term" value="F:metal ion binding"/>
    <property type="evidence" value="ECO:0007669"/>
    <property type="project" value="UniProtKB-KW"/>
</dbReference>
<dbReference type="NCBIfam" id="NF010816">
    <property type="entry name" value="PRK14220.1"/>
    <property type="match status" value="1"/>
</dbReference>
<dbReference type="GO" id="GO:0005886">
    <property type="term" value="C:plasma membrane"/>
    <property type="evidence" value="ECO:0007669"/>
    <property type="project" value="UniProtKB-SubCell"/>
</dbReference>
<keyword evidence="5 14" id="KW-0479">Metal-binding</keyword>
<reference evidence="17 18" key="1">
    <citation type="journal article" date="2015" name="Genome Announc.">
        <title>Expanding the biotechnology potential of lactobacilli through comparative genomics of 213 strains and associated genera.</title>
        <authorList>
            <person name="Sun Z."/>
            <person name="Harris H.M."/>
            <person name="McCann A."/>
            <person name="Guo C."/>
            <person name="Argimon S."/>
            <person name="Zhang W."/>
            <person name="Yang X."/>
            <person name="Jeffery I.B."/>
            <person name="Cooney J.C."/>
            <person name="Kagawa T.F."/>
            <person name="Liu W."/>
            <person name="Song Y."/>
            <person name="Salvetti E."/>
            <person name="Wrobel A."/>
            <person name="Rasinkangas P."/>
            <person name="Parkhill J."/>
            <person name="Rea M.C."/>
            <person name="O'Sullivan O."/>
            <person name="Ritari J."/>
            <person name="Douillard F.P."/>
            <person name="Paul Ross R."/>
            <person name="Yang R."/>
            <person name="Briner A.E."/>
            <person name="Felis G.E."/>
            <person name="de Vos W.M."/>
            <person name="Barrangou R."/>
            <person name="Klaenhammer T.R."/>
            <person name="Caufield P.W."/>
            <person name="Cui Y."/>
            <person name="Zhang H."/>
            <person name="O'Toole P.W."/>
        </authorList>
    </citation>
    <scope>NUCLEOTIDE SEQUENCE [LARGE SCALE GENOMIC DNA]</scope>
    <source>
        <strain evidence="15 18">ATCC BAA-66</strain>
        <strain evidence="16 17">DSM 13344</strain>
    </source>
</reference>
<dbReference type="PANTHER" id="PTHR28259:SF16">
    <property type="entry name" value="FLUORIDE-SPECIFIC ION CHANNEL FLUC 2"/>
    <property type="match status" value="1"/>
</dbReference>
<comment type="function">
    <text evidence="13 14">Fluoride-specific ion channel. Important for reducing fluoride concentration in the cell, thus reducing its toxicity.</text>
</comment>
<evidence type="ECO:0000313" key="17">
    <source>
        <dbReference type="Proteomes" id="UP000051645"/>
    </source>
</evidence>
<evidence type="ECO:0000256" key="14">
    <source>
        <dbReference type="HAMAP-Rule" id="MF_00454"/>
    </source>
</evidence>
<gene>
    <name evidence="14" type="primary">fluC</name>
    <name evidence="14" type="synonym">crcB</name>
    <name evidence="15" type="ORF">IV38_GL001657</name>
    <name evidence="16" type="ORF">IV40_GL001558</name>
</gene>
<evidence type="ECO:0000256" key="7">
    <source>
        <dbReference type="ARBA" id="ARBA00023053"/>
    </source>
</evidence>
<feature type="transmembrane region" description="Helical" evidence="14">
    <location>
        <begin position="98"/>
        <end position="115"/>
    </location>
</feature>
<keyword evidence="9 14" id="KW-0472">Membrane</keyword>
<dbReference type="PANTHER" id="PTHR28259">
    <property type="entry name" value="FLUORIDE EXPORT PROTEIN 1-RELATED"/>
    <property type="match status" value="1"/>
</dbReference>
<dbReference type="InterPro" id="IPR003691">
    <property type="entry name" value="FluC"/>
</dbReference>
<keyword evidence="2 14" id="KW-0813">Transport</keyword>
<feature type="binding site" evidence="14">
    <location>
        <position position="72"/>
    </location>
    <ligand>
        <name>Na(+)</name>
        <dbReference type="ChEBI" id="CHEBI:29101"/>
        <note>structural</note>
    </ligand>
</feature>
<comment type="subcellular location">
    <subcellularLocation>
        <location evidence="1 14">Cell membrane</location>
        <topology evidence="1 14">Multi-pass membrane protein</topology>
    </subcellularLocation>
</comment>
<evidence type="ECO:0000256" key="9">
    <source>
        <dbReference type="ARBA" id="ARBA00023136"/>
    </source>
</evidence>
<dbReference type="Proteomes" id="UP000051645">
    <property type="component" value="Unassembled WGS sequence"/>
</dbReference>
<dbReference type="RefSeq" id="WP_057770051.1">
    <property type="nucleotide sequence ID" value="NZ_JQAT01000004.1"/>
</dbReference>
<keyword evidence="10 14" id="KW-0407">Ion channel</keyword>
<dbReference type="STRING" id="81857.IV38_GL001657"/>
<evidence type="ECO:0000256" key="12">
    <source>
        <dbReference type="ARBA" id="ARBA00035585"/>
    </source>
</evidence>
<sequence>MTAVWVGLGAIIGALARVHLSSWLNRLWDYAFPLPTFLINLTGSFLLGLIWGAQLIPAQYAFLGTGVMGGYTTFSTFNRETVLLFHGRRKWVALAYNLSSYLLGILLAFCGWWVAQNR</sequence>
<evidence type="ECO:0000256" key="3">
    <source>
        <dbReference type="ARBA" id="ARBA00022475"/>
    </source>
</evidence>
<evidence type="ECO:0000256" key="2">
    <source>
        <dbReference type="ARBA" id="ARBA00022448"/>
    </source>
</evidence>
<comment type="activity regulation">
    <text evidence="14">Na(+) is not transported, but it plays an essential structural role and its presence is essential for fluoride channel function.</text>
</comment>
<dbReference type="EMBL" id="JQAT01000004">
    <property type="protein sequence ID" value="KRN28203.1"/>
    <property type="molecule type" value="Genomic_DNA"/>
</dbReference>
<name>A0A0R2FR02_9LACO</name>
<keyword evidence="7 14" id="KW-0915">Sodium</keyword>
<dbReference type="PATRIC" id="fig|81857.3.peg.1668"/>
<proteinExistence type="inferred from homology"/>
<dbReference type="Pfam" id="PF02537">
    <property type="entry name" value="CRCB"/>
    <property type="match status" value="1"/>
</dbReference>
<evidence type="ECO:0000256" key="5">
    <source>
        <dbReference type="ARBA" id="ARBA00022723"/>
    </source>
</evidence>
<evidence type="ECO:0000256" key="10">
    <source>
        <dbReference type="ARBA" id="ARBA00023303"/>
    </source>
</evidence>
<dbReference type="AlphaFoldDB" id="A0A0R2FR02"/>
<evidence type="ECO:0000256" key="1">
    <source>
        <dbReference type="ARBA" id="ARBA00004651"/>
    </source>
</evidence>
<dbReference type="HAMAP" id="MF_00454">
    <property type="entry name" value="FluC"/>
    <property type="match status" value="1"/>
</dbReference>
<protein>
    <recommendedName>
        <fullName evidence="14">Fluoride-specific ion channel FluC</fullName>
    </recommendedName>
</protein>
<evidence type="ECO:0000256" key="13">
    <source>
        <dbReference type="ARBA" id="ARBA00049940"/>
    </source>
</evidence>
<evidence type="ECO:0000313" key="15">
    <source>
        <dbReference type="EMBL" id="KRN28203.1"/>
    </source>
</evidence>
<keyword evidence="8 14" id="KW-0406">Ion transport</keyword>
<accession>A0A0R2FR02</accession>
<dbReference type="Proteomes" id="UP000051751">
    <property type="component" value="Unassembled WGS sequence"/>
</dbReference>
<keyword evidence="6 14" id="KW-1133">Transmembrane helix</keyword>
<evidence type="ECO:0000256" key="11">
    <source>
        <dbReference type="ARBA" id="ARBA00035120"/>
    </source>
</evidence>
<evidence type="ECO:0000256" key="4">
    <source>
        <dbReference type="ARBA" id="ARBA00022692"/>
    </source>
</evidence>
<evidence type="ECO:0000256" key="8">
    <source>
        <dbReference type="ARBA" id="ARBA00023065"/>
    </source>
</evidence>
<evidence type="ECO:0000313" key="18">
    <source>
        <dbReference type="Proteomes" id="UP000051751"/>
    </source>
</evidence>
<dbReference type="GO" id="GO:0140114">
    <property type="term" value="P:cellular detoxification of fluoride"/>
    <property type="evidence" value="ECO:0007669"/>
    <property type="project" value="UniProtKB-UniRule"/>
</dbReference>
<feature type="transmembrane region" description="Helical" evidence="14">
    <location>
        <begin position="30"/>
        <end position="53"/>
    </location>
</feature>
<keyword evidence="3 14" id="KW-1003">Cell membrane</keyword>
<feature type="binding site" evidence="14">
    <location>
        <position position="69"/>
    </location>
    <ligand>
        <name>Na(+)</name>
        <dbReference type="ChEBI" id="CHEBI:29101"/>
        <note>structural</note>
    </ligand>
</feature>
<dbReference type="OrthoDB" id="9815830at2"/>
<comment type="catalytic activity">
    <reaction evidence="12">
        <text>fluoride(in) = fluoride(out)</text>
        <dbReference type="Rhea" id="RHEA:76159"/>
        <dbReference type="ChEBI" id="CHEBI:17051"/>
    </reaction>
    <physiologicalReaction direction="left-to-right" evidence="12">
        <dbReference type="Rhea" id="RHEA:76160"/>
    </physiologicalReaction>
</comment>
<keyword evidence="17" id="KW-1185">Reference proteome</keyword>
<feature type="transmembrane region" description="Helical" evidence="14">
    <location>
        <begin position="60"/>
        <end position="78"/>
    </location>
</feature>
<comment type="similarity">
    <text evidence="11 14">Belongs to the fluoride channel Fluc/FEX (TC 1.A.43) family.</text>
</comment>
<evidence type="ECO:0000256" key="6">
    <source>
        <dbReference type="ARBA" id="ARBA00022989"/>
    </source>
</evidence>
<evidence type="ECO:0000313" key="16">
    <source>
        <dbReference type="EMBL" id="KRN30921.1"/>
    </source>
</evidence>
<keyword evidence="4 14" id="KW-0812">Transmembrane</keyword>
<comment type="caution">
    <text evidence="16">The sequence shown here is derived from an EMBL/GenBank/DDBJ whole genome shotgun (WGS) entry which is preliminary data.</text>
</comment>
<organism evidence="16 17">
    <name type="scientific">Lactobacillus selangorensis</name>
    <dbReference type="NCBI Taxonomy" id="81857"/>
    <lineage>
        <taxon>Bacteria</taxon>
        <taxon>Bacillati</taxon>
        <taxon>Bacillota</taxon>
        <taxon>Bacilli</taxon>
        <taxon>Lactobacillales</taxon>
        <taxon>Lactobacillaceae</taxon>
        <taxon>Lactobacillus</taxon>
    </lineage>
</organism>
<dbReference type="EMBL" id="JQAZ01000005">
    <property type="protein sequence ID" value="KRN30921.1"/>
    <property type="molecule type" value="Genomic_DNA"/>
</dbReference>
<dbReference type="NCBIfam" id="TIGR00494">
    <property type="entry name" value="crcB"/>
    <property type="match status" value="1"/>
</dbReference>
<dbReference type="GO" id="GO:0062054">
    <property type="term" value="F:fluoride channel activity"/>
    <property type="evidence" value="ECO:0007669"/>
    <property type="project" value="UniProtKB-UniRule"/>
</dbReference>